<protein>
    <recommendedName>
        <fullName evidence="2 8">GTPase Der</fullName>
    </recommendedName>
    <alternativeName>
        <fullName evidence="7 8">GTP-binding protein EngA</fullName>
    </alternativeName>
</protein>
<sequence length="534" mass="58665">MSTLYRPSIAILGRPNVGKSTLFNVLARPPKDERTNIVRAATMAITHAQAGTTRDVRKTPGNLFGLRFMLLDTAGIEEAGEKRHGPAVKKGSKAALHVADDPALQSALNKLAYGAAEAADIHILMIDGATGVSPADRALAQKLRRMNKPLIIVLNKADLREAESHIADIETLGFGEPVMVSAAHSQGLEDLYHVLKTYVAEEPEEDEEAEDDVADEAEDMPEGDEASDDDEGPETDAEADYSRFPKRPEGAIRLAIMGRPNVGKSTLTNALLGTEAMLTGPTAGLTREAVPHDFEYNGQAFTLIDTPGLRRKNKVDKESLEFLSVGQSLQAVEKADVVILVIDASTHNTDTGNWEIFEQQDAQIAAVAMNQYKPLILALNKWDEVKDKPTCLEDIKIQMHHRMHAMHKPLAIPISALKEKGLDKLMNAVCDVFEQNYATFSTGKLNNLLSRVLAKRSPPLANGKMVSLKFIRQSDTNPPTFTFWGNRISEVRDSYKQFLRNQLSEALGLDHLPVKIFFKANKNPYSGSGKKKSR</sequence>
<dbReference type="Gene3D" id="3.40.50.300">
    <property type="entry name" value="P-loop containing nucleotide triphosphate hydrolases"/>
    <property type="match status" value="2"/>
</dbReference>
<comment type="function">
    <text evidence="8 10">GTPase that plays an essential role in the late steps of ribosome biogenesis.</text>
</comment>
<gene>
    <name evidence="8 13" type="primary">der</name>
    <name evidence="13" type="ORF">DI628_06170</name>
</gene>
<comment type="caution">
    <text evidence="13">The sequence shown here is derived from an EMBL/GenBank/DDBJ whole genome shotgun (WGS) entry which is preliminary data.</text>
</comment>
<dbReference type="CDD" id="cd01895">
    <property type="entry name" value="EngA2"/>
    <property type="match status" value="1"/>
</dbReference>
<evidence type="ECO:0000256" key="3">
    <source>
        <dbReference type="ARBA" id="ARBA00022517"/>
    </source>
</evidence>
<organism evidence="13 14">
    <name type="scientific">Blastochloris viridis</name>
    <name type="common">Rhodopseudomonas viridis</name>
    <dbReference type="NCBI Taxonomy" id="1079"/>
    <lineage>
        <taxon>Bacteria</taxon>
        <taxon>Pseudomonadati</taxon>
        <taxon>Pseudomonadota</taxon>
        <taxon>Alphaproteobacteria</taxon>
        <taxon>Hyphomicrobiales</taxon>
        <taxon>Blastochloridaceae</taxon>
        <taxon>Blastochloris</taxon>
    </lineage>
</organism>
<feature type="region of interest" description="Disordered" evidence="11">
    <location>
        <begin position="202"/>
        <end position="244"/>
    </location>
</feature>
<dbReference type="GO" id="GO:0005525">
    <property type="term" value="F:GTP binding"/>
    <property type="evidence" value="ECO:0007669"/>
    <property type="project" value="UniProtKB-UniRule"/>
</dbReference>
<feature type="binding site" evidence="8">
    <location>
        <begin position="13"/>
        <end position="20"/>
    </location>
    <ligand>
        <name>GTP</name>
        <dbReference type="ChEBI" id="CHEBI:37565"/>
        <label>1</label>
    </ligand>
</feature>
<feature type="binding site" evidence="8">
    <location>
        <begin position="72"/>
        <end position="76"/>
    </location>
    <ligand>
        <name>GTP</name>
        <dbReference type="ChEBI" id="CHEBI:37565"/>
        <label>1</label>
    </ligand>
</feature>
<comment type="similarity">
    <text evidence="1 8 9 10">Belongs to the TRAFAC class TrmE-Era-EngA-EngB-Septin-like GTPase superfamily. EngA (Der) GTPase family.</text>
</comment>
<accession>A0A6N4QYI2</accession>
<dbReference type="Pfam" id="PF14714">
    <property type="entry name" value="KH_dom-like"/>
    <property type="match status" value="1"/>
</dbReference>
<dbReference type="InterPro" id="IPR005225">
    <property type="entry name" value="Small_GTP-bd"/>
</dbReference>
<dbReference type="EMBL" id="VAFM01000002">
    <property type="protein sequence ID" value="TKW60485.1"/>
    <property type="molecule type" value="Genomic_DNA"/>
</dbReference>
<dbReference type="AlphaFoldDB" id="A0A6N4QYI2"/>
<dbReference type="InterPro" id="IPR016484">
    <property type="entry name" value="GTPase_Der"/>
</dbReference>
<dbReference type="InterPro" id="IPR031166">
    <property type="entry name" value="G_ENGA"/>
</dbReference>
<feature type="binding site" evidence="8">
    <location>
        <begin position="155"/>
        <end position="158"/>
    </location>
    <ligand>
        <name>GTP</name>
        <dbReference type="ChEBI" id="CHEBI:37565"/>
        <label>1</label>
    </ligand>
</feature>
<evidence type="ECO:0000256" key="11">
    <source>
        <dbReference type="SAM" id="MobiDB-lite"/>
    </source>
</evidence>
<dbReference type="PRINTS" id="PR00326">
    <property type="entry name" value="GTP1OBG"/>
</dbReference>
<feature type="compositionally biased region" description="Acidic residues" evidence="11">
    <location>
        <begin position="202"/>
        <end position="239"/>
    </location>
</feature>
<dbReference type="Pfam" id="PF01926">
    <property type="entry name" value="MMR_HSR1"/>
    <property type="match status" value="2"/>
</dbReference>
<dbReference type="Proteomes" id="UP000320948">
    <property type="component" value="Unassembled WGS sequence"/>
</dbReference>
<evidence type="ECO:0000313" key="13">
    <source>
        <dbReference type="EMBL" id="TKW60485.1"/>
    </source>
</evidence>
<dbReference type="PANTHER" id="PTHR43834:SF6">
    <property type="entry name" value="GTPASE DER"/>
    <property type="match status" value="1"/>
</dbReference>
<evidence type="ECO:0000256" key="4">
    <source>
        <dbReference type="ARBA" id="ARBA00022737"/>
    </source>
</evidence>
<dbReference type="SUPFAM" id="SSF52540">
    <property type="entry name" value="P-loop containing nucleoside triphosphate hydrolases"/>
    <property type="match status" value="2"/>
</dbReference>
<evidence type="ECO:0000256" key="1">
    <source>
        <dbReference type="ARBA" id="ARBA00008279"/>
    </source>
</evidence>
<dbReference type="PIRSF" id="PIRSF006485">
    <property type="entry name" value="GTP-binding_EngA"/>
    <property type="match status" value="1"/>
</dbReference>
<name>A0A6N4QYI2_BLAVI</name>
<dbReference type="NCBIfam" id="TIGR00231">
    <property type="entry name" value="small_GTP"/>
    <property type="match status" value="2"/>
</dbReference>
<feature type="domain" description="EngA-type G" evidence="12">
    <location>
        <begin position="252"/>
        <end position="437"/>
    </location>
</feature>
<keyword evidence="3 8" id="KW-0690">Ribosome biogenesis</keyword>
<proteinExistence type="inferred from homology"/>
<dbReference type="PANTHER" id="PTHR43834">
    <property type="entry name" value="GTPASE DER"/>
    <property type="match status" value="1"/>
</dbReference>
<evidence type="ECO:0000256" key="6">
    <source>
        <dbReference type="ARBA" id="ARBA00023134"/>
    </source>
</evidence>
<feature type="binding site" evidence="8">
    <location>
        <begin position="258"/>
        <end position="265"/>
    </location>
    <ligand>
        <name>GTP</name>
        <dbReference type="ChEBI" id="CHEBI:37565"/>
        <label>2</label>
    </ligand>
</feature>
<evidence type="ECO:0000256" key="8">
    <source>
        <dbReference type="HAMAP-Rule" id="MF_00195"/>
    </source>
</evidence>
<evidence type="ECO:0000256" key="7">
    <source>
        <dbReference type="ARBA" id="ARBA00032345"/>
    </source>
</evidence>
<dbReference type="Gene3D" id="3.30.300.20">
    <property type="match status" value="1"/>
</dbReference>
<evidence type="ECO:0000256" key="5">
    <source>
        <dbReference type="ARBA" id="ARBA00022741"/>
    </source>
</evidence>
<keyword evidence="6 8" id="KW-0342">GTP-binding</keyword>
<dbReference type="GO" id="GO:0042254">
    <property type="term" value="P:ribosome biogenesis"/>
    <property type="evidence" value="ECO:0007669"/>
    <property type="project" value="UniProtKB-KW"/>
</dbReference>
<evidence type="ECO:0000259" key="12">
    <source>
        <dbReference type="PROSITE" id="PS51712"/>
    </source>
</evidence>
<evidence type="ECO:0000313" key="14">
    <source>
        <dbReference type="Proteomes" id="UP000320948"/>
    </source>
</evidence>
<evidence type="ECO:0000256" key="10">
    <source>
        <dbReference type="RuleBase" id="RU004481"/>
    </source>
</evidence>
<dbReference type="InterPro" id="IPR032859">
    <property type="entry name" value="KH_dom-like"/>
</dbReference>
<dbReference type="HAMAP" id="MF_00195">
    <property type="entry name" value="GTPase_Der"/>
    <property type="match status" value="1"/>
</dbReference>
<dbReference type="InterPro" id="IPR006073">
    <property type="entry name" value="GTP-bd"/>
</dbReference>
<evidence type="ECO:0000256" key="9">
    <source>
        <dbReference type="PROSITE-ProRule" id="PRU01049"/>
    </source>
</evidence>
<dbReference type="InterPro" id="IPR015946">
    <property type="entry name" value="KH_dom-like_a/b"/>
</dbReference>
<dbReference type="NCBIfam" id="TIGR03594">
    <property type="entry name" value="GTPase_EngA"/>
    <property type="match status" value="1"/>
</dbReference>
<feature type="binding site" evidence="8">
    <location>
        <begin position="380"/>
        <end position="383"/>
    </location>
    <ligand>
        <name>GTP</name>
        <dbReference type="ChEBI" id="CHEBI:37565"/>
        <label>2</label>
    </ligand>
</feature>
<keyword evidence="4 10" id="KW-0677">Repeat</keyword>
<reference evidence="13 14" key="1">
    <citation type="journal article" date="2017" name="Nat. Commun.">
        <title>In situ click chemistry generation of cyclooxygenase-2 inhibitors.</title>
        <authorList>
            <person name="Bhardwaj A."/>
            <person name="Kaur J."/>
            <person name="Wuest M."/>
            <person name="Wuest F."/>
        </authorList>
    </citation>
    <scope>NUCLEOTIDE SEQUENCE [LARGE SCALE GENOMIC DNA]</scope>
    <source>
        <strain evidence="13">S2_018_000_R2_106</strain>
    </source>
</reference>
<keyword evidence="5 8" id="KW-0547">Nucleotide-binding</keyword>
<evidence type="ECO:0000256" key="2">
    <source>
        <dbReference type="ARBA" id="ARBA00020953"/>
    </source>
</evidence>
<feature type="binding site" evidence="8">
    <location>
        <begin position="305"/>
        <end position="309"/>
    </location>
    <ligand>
        <name>GTP</name>
        <dbReference type="ChEBI" id="CHEBI:37565"/>
        <label>2</label>
    </ligand>
</feature>
<comment type="subunit">
    <text evidence="8">Associates with the 50S ribosomal subunit.</text>
</comment>
<dbReference type="PROSITE" id="PS51712">
    <property type="entry name" value="G_ENGA"/>
    <property type="match status" value="1"/>
</dbReference>
<dbReference type="InterPro" id="IPR027417">
    <property type="entry name" value="P-loop_NTPase"/>
</dbReference>